<keyword evidence="1" id="KW-0732">Signal</keyword>
<feature type="signal peptide" evidence="1">
    <location>
        <begin position="1"/>
        <end position="23"/>
    </location>
</feature>
<dbReference type="Pfam" id="PF04264">
    <property type="entry name" value="YceI"/>
    <property type="match status" value="1"/>
</dbReference>
<evidence type="ECO:0000313" key="4">
    <source>
        <dbReference type="Proteomes" id="UP000269708"/>
    </source>
</evidence>
<dbReference type="SMART" id="SM00867">
    <property type="entry name" value="YceI"/>
    <property type="match status" value="1"/>
</dbReference>
<reference evidence="3 4" key="1">
    <citation type="submission" date="2018-11" db="EMBL/GenBank/DDBJ databases">
        <title>Genomic Encyclopedia of Type Strains, Phase IV (KMG-IV): sequencing the most valuable type-strain genomes for metagenomic binning, comparative biology and taxonomic classification.</title>
        <authorList>
            <person name="Goeker M."/>
        </authorList>
    </citation>
    <scope>NUCLEOTIDE SEQUENCE [LARGE SCALE GENOMIC DNA]</scope>
    <source>
        <strain evidence="3 4">DSM 25623</strain>
    </source>
</reference>
<feature type="chain" id="PRO_5018134489" evidence="1">
    <location>
        <begin position="24"/>
        <end position="196"/>
    </location>
</feature>
<evidence type="ECO:0000313" key="3">
    <source>
        <dbReference type="EMBL" id="RPE80060.1"/>
    </source>
</evidence>
<evidence type="ECO:0000256" key="1">
    <source>
        <dbReference type="SAM" id="SignalP"/>
    </source>
</evidence>
<comment type="caution">
    <text evidence="3">The sequence shown here is derived from an EMBL/GenBank/DDBJ whole genome shotgun (WGS) entry which is preliminary data.</text>
</comment>
<evidence type="ECO:0000259" key="2">
    <source>
        <dbReference type="SMART" id="SM00867"/>
    </source>
</evidence>
<sequence length="196" mass="21665">MTGSLGRDLLLCAALALPGLASADSAQPAPVQGFDPAHTRFGFELRTRWGQKVAGDFPRYEGEVETLPDGRRTVRIRLATGAVRVGDSERHTRLARGPRFFDAERYPLIEFVSEPHPYALVQDGGRLRGKLTMHGVSRIETFVIDPAGCARPGRDCDVVARGSVSRADYGLDGWQFALLDRVRFTLRVRLRPEPPP</sequence>
<dbReference type="Gene3D" id="2.40.128.110">
    <property type="entry name" value="Lipid/polyisoprenoid-binding, YceI-like"/>
    <property type="match status" value="1"/>
</dbReference>
<dbReference type="EMBL" id="RKQN01000002">
    <property type="protein sequence ID" value="RPE80060.1"/>
    <property type="molecule type" value="Genomic_DNA"/>
</dbReference>
<keyword evidence="4" id="KW-1185">Reference proteome</keyword>
<dbReference type="Proteomes" id="UP000269708">
    <property type="component" value="Unassembled WGS sequence"/>
</dbReference>
<feature type="domain" description="Lipid/polyisoprenoid-binding YceI-like" evidence="2">
    <location>
        <begin position="31"/>
        <end position="191"/>
    </location>
</feature>
<accession>A0A3N4W1W3</accession>
<organism evidence="3 4">
    <name type="scientific">Vulcaniibacterium tengchongense</name>
    <dbReference type="NCBI Taxonomy" id="1273429"/>
    <lineage>
        <taxon>Bacteria</taxon>
        <taxon>Pseudomonadati</taxon>
        <taxon>Pseudomonadota</taxon>
        <taxon>Gammaproteobacteria</taxon>
        <taxon>Lysobacterales</taxon>
        <taxon>Lysobacteraceae</taxon>
        <taxon>Vulcaniibacterium</taxon>
    </lineage>
</organism>
<dbReference type="SUPFAM" id="SSF101874">
    <property type="entry name" value="YceI-like"/>
    <property type="match status" value="1"/>
</dbReference>
<dbReference type="InterPro" id="IPR007372">
    <property type="entry name" value="Lipid/polyisoprenoid-bd_YceI"/>
</dbReference>
<dbReference type="PANTHER" id="PTHR34406">
    <property type="entry name" value="PROTEIN YCEI"/>
    <property type="match status" value="1"/>
</dbReference>
<gene>
    <name evidence="3" type="ORF">EDC50_1891</name>
</gene>
<dbReference type="RefSeq" id="WP_242003011.1">
    <property type="nucleotide sequence ID" value="NZ_VNKP01000016.1"/>
</dbReference>
<dbReference type="PANTHER" id="PTHR34406:SF1">
    <property type="entry name" value="PROTEIN YCEI"/>
    <property type="match status" value="1"/>
</dbReference>
<dbReference type="InterPro" id="IPR036761">
    <property type="entry name" value="TTHA0802/YceI-like_sf"/>
</dbReference>
<protein>
    <submittedName>
        <fullName evidence="3">Polyisoprenoid-binding protein YceI</fullName>
    </submittedName>
</protein>
<name>A0A3N4W1W3_9GAMM</name>
<proteinExistence type="predicted"/>
<dbReference type="AlphaFoldDB" id="A0A3N4W1W3"/>